<gene>
    <name evidence="2" type="ORF">Vretifemale_7910</name>
</gene>
<feature type="compositionally biased region" description="Polar residues" evidence="1">
    <location>
        <begin position="243"/>
        <end position="258"/>
    </location>
</feature>
<feature type="compositionally biased region" description="Basic and acidic residues" evidence="1">
    <location>
        <begin position="216"/>
        <end position="228"/>
    </location>
</feature>
<proteinExistence type="predicted"/>
<feature type="region of interest" description="Disordered" evidence="1">
    <location>
        <begin position="946"/>
        <end position="978"/>
    </location>
</feature>
<dbReference type="Gene3D" id="2.60.120.620">
    <property type="entry name" value="q2cbj1_9rhob like domain"/>
    <property type="match status" value="1"/>
</dbReference>
<sequence>MDIDFQFLATALRNSCILYQQIKQTVKISCFLLCAYIAKLTEGTVLRFVLDEDNAANGEYTVTLPKQAPKPAFIYNLVFKGPSRTKVSLYQLLSFRFKKDSFRKYVRAGALEWAKEQVKNLSPDVVPSFILDNIARNSWISASAAGMLGGLSGGEFHWPLIAWTELQKDCLQVHNVPNLPSQDRCSNVQAATSSAGPSHTCSQQAPTRNMEDHDEEPGSRVEDEHVEAYMEASAAQMAKSSARKANQQPEAQTQATTMDSHDEEPGSRVEDEHAKGYMEASAAAEMAKSTAGKQPEAQEQGMEVPATEVPDLQVTETDLTQPPDMDDLGTQVVSATEVTALQYPEANHTQQPAVGAEERGMEVPATEVPDFQIPETDITQPPADMHDLGTQVVPATEATALQHPEANHTQQPAVGAEERGMEVPATEVPDFQIPETDLTQPPADMDDLGTQVVPATEATALQQYPEANHTQQPAVGAEERGMEVPATEVPDFQIPETDLTQPPADMDDLGTQVVPATEATALQQYPEANHIQQPAVGDEERGMEVPATEVPDLQVPETADLTQPPDMDDLGTLVVPATEVTALQYPEANHTQQPAVGAEERGMEVPATEVPDFQIPETDITQPPADMHDLGTQVVPATEATALQHPEANHTQQPAVGAEERGMEVPATEVPDFQIPETDLTQPPADMDDLGTQVVPATEATALQQYPEANHTQQPAVGAEERGMEVPATEVPDFQIPETDLTQPPADMDDLGTQVVPATEATALQQYPEANHIQQPAVGDEERGMEVPATEVPDLQVPETADLTQPPDMDDLGTLVVPATEATALQQYPEANHTQQPVGAEERGMEVPATEVPDLQIPEEATASDNEEAATEVMAAELADLHNTVADNAEDVRTHHHNGGQGITDREKAGQQESASGSAPAAGLSCQTASTVQVATVSAAAADNTVPTTCGRTMDDSRAPPSKGAGSDIKQGRHSLRLRQQGRVMTRAVARAMQVGNDGCQGQKRKLAAGSLGGNKSKEQKRQCTNVVEADEGVTTVEGDGDEDKYETIESTVYSVASFIDVPEALARHGLVLLKLDSLKNTVSEREVYMAVRFAQKYAVAIFQDIPRDENGNFIPELDDSGRETDVLVSDYGTGQRRQIILNSDHAEILANFRDVVERELDRVRMQMGGQTLRVNPPSLLINTQTARQQPVSRQCWHTDLSEGQTGYVAIAAVQKFSLLVFPGSHKEVQECWRLQDLVKRGVISEASFKACLGSHSFKAVRMNLELGDILFMSGHTIHAGDRGTDKHPGLRMHWYVTDDEKKNETSQIVLYGDDFAKRFH</sequence>
<feature type="region of interest" description="Disordered" evidence="1">
    <location>
        <begin position="183"/>
        <end position="310"/>
    </location>
</feature>
<feature type="region of interest" description="Disordered" evidence="1">
    <location>
        <begin position="584"/>
        <end position="603"/>
    </location>
</feature>
<feature type="region of interest" description="Disordered" evidence="1">
    <location>
        <begin position="893"/>
        <end position="922"/>
    </location>
</feature>
<feature type="compositionally biased region" description="Polar residues" evidence="1">
    <location>
        <begin position="183"/>
        <end position="207"/>
    </location>
</feature>
<dbReference type="SUPFAM" id="SSF51197">
    <property type="entry name" value="Clavaminate synthase-like"/>
    <property type="match status" value="1"/>
</dbReference>
<reference evidence="2" key="1">
    <citation type="journal article" date="2021" name="Proc. Natl. Acad. Sci. U.S.A.">
        <title>Three genomes in the algal genus Volvox reveal the fate of a haploid sex-determining region after a transition to homothallism.</title>
        <authorList>
            <person name="Yamamoto K."/>
            <person name="Hamaji T."/>
            <person name="Kawai-Toyooka H."/>
            <person name="Matsuzaki R."/>
            <person name="Takahashi F."/>
            <person name="Nishimura Y."/>
            <person name="Kawachi M."/>
            <person name="Noguchi H."/>
            <person name="Minakuchi Y."/>
            <person name="Umen J.G."/>
            <person name="Toyoda A."/>
            <person name="Nozaki H."/>
        </authorList>
    </citation>
    <scope>NUCLEOTIDE SEQUENCE</scope>
    <source>
        <strain evidence="2">NIES-3786</strain>
    </source>
</reference>
<feature type="compositionally biased region" description="Low complexity" evidence="1">
    <location>
        <begin position="278"/>
        <end position="291"/>
    </location>
</feature>
<name>A0A8J4CCP9_9CHLO</name>
<keyword evidence="3" id="KW-1185">Reference proteome</keyword>
<comment type="caution">
    <text evidence="2">The sequence shown here is derived from an EMBL/GenBank/DDBJ whole genome shotgun (WGS) entry which is preliminary data.</text>
</comment>
<evidence type="ECO:0000256" key="1">
    <source>
        <dbReference type="SAM" id="MobiDB-lite"/>
    </source>
</evidence>
<feature type="compositionally biased region" description="Basic and acidic residues" evidence="1">
    <location>
        <begin position="259"/>
        <end position="276"/>
    </location>
</feature>
<dbReference type="EMBL" id="BNCP01000013">
    <property type="protein sequence ID" value="GIL78451.1"/>
    <property type="molecule type" value="Genomic_DNA"/>
</dbReference>
<accession>A0A8J4CCP9</accession>
<protein>
    <submittedName>
        <fullName evidence="2">Uncharacterized protein</fullName>
    </submittedName>
</protein>
<evidence type="ECO:0000313" key="2">
    <source>
        <dbReference type="EMBL" id="GIL78451.1"/>
    </source>
</evidence>
<dbReference type="OrthoDB" id="547380at2759"/>
<evidence type="ECO:0000313" key="3">
    <source>
        <dbReference type="Proteomes" id="UP000747110"/>
    </source>
</evidence>
<feature type="compositionally biased region" description="Low complexity" evidence="1">
    <location>
        <begin position="911"/>
        <end position="922"/>
    </location>
</feature>
<dbReference type="Proteomes" id="UP000747110">
    <property type="component" value="Unassembled WGS sequence"/>
</dbReference>
<organism evidence="2 3">
    <name type="scientific">Volvox reticuliferus</name>
    <dbReference type="NCBI Taxonomy" id="1737510"/>
    <lineage>
        <taxon>Eukaryota</taxon>
        <taxon>Viridiplantae</taxon>
        <taxon>Chlorophyta</taxon>
        <taxon>core chlorophytes</taxon>
        <taxon>Chlorophyceae</taxon>
        <taxon>CS clade</taxon>
        <taxon>Chlamydomonadales</taxon>
        <taxon>Volvocaceae</taxon>
        <taxon>Volvox</taxon>
    </lineage>
</organism>